<comment type="similarity">
    <text evidence="1">Belongs to the ROK (NagC/XylR) family.</text>
</comment>
<dbReference type="InterPro" id="IPR043129">
    <property type="entry name" value="ATPase_NBD"/>
</dbReference>
<dbReference type="PROSITE" id="PS01125">
    <property type="entry name" value="ROK"/>
    <property type="match status" value="1"/>
</dbReference>
<dbReference type="Gene3D" id="3.30.420.40">
    <property type="match status" value="2"/>
</dbReference>
<dbReference type="Proteomes" id="UP000886743">
    <property type="component" value="Unassembled WGS sequence"/>
</dbReference>
<name>A0A9D1NFS8_9FIRM</name>
<sequence>MYIGIDLGGTGIKAGLVDDNYKILHTASVPTGAQRHYSEIIKDMAMLAIRVTEEAGFDIKKDVKSVGIGSPGTCDSKNGILVYSNNINFENVPMREEMNKYIDLPIYIGNDANVAALGEFMVLDDKDVNHMVAITLGTGIGGGVIINKKIYDGFNGAAAEIGHFQVQMIGGEACTCGRHGCWEAYGSVTALIRETRRAVEKHPDCDMANDVAAHDGHINGKTAFIWAKNGDPVAQEVVDNYIHAVAEGIVSVINIFQPEVLVIGGAISKEGDYLLNPIKKIVEKFRYSRSVPQTEIRIAKLGNDAGIIGAALLGADVK</sequence>
<dbReference type="EMBL" id="DVOF01000058">
    <property type="protein sequence ID" value="HIV02308.1"/>
    <property type="molecule type" value="Genomic_DNA"/>
</dbReference>
<protein>
    <submittedName>
        <fullName evidence="2">ROK family protein</fullName>
    </submittedName>
</protein>
<dbReference type="PANTHER" id="PTHR18964:SF149">
    <property type="entry name" value="BIFUNCTIONAL UDP-N-ACETYLGLUCOSAMINE 2-EPIMERASE_N-ACETYLMANNOSAMINE KINASE"/>
    <property type="match status" value="1"/>
</dbReference>
<accession>A0A9D1NFS8</accession>
<reference evidence="2" key="1">
    <citation type="submission" date="2020-10" db="EMBL/GenBank/DDBJ databases">
        <authorList>
            <person name="Gilroy R."/>
        </authorList>
    </citation>
    <scope>NUCLEOTIDE SEQUENCE</scope>
    <source>
        <strain evidence="2">4920</strain>
    </source>
</reference>
<dbReference type="InterPro" id="IPR000600">
    <property type="entry name" value="ROK"/>
</dbReference>
<gene>
    <name evidence="2" type="ORF">IAC74_01940</name>
</gene>
<proteinExistence type="inferred from homology"/>
<comment type="caution">
    <text evidence="2">The sequence shown here is derived from an EMBL/GenBank/DDBJ whole genome shotgun (WGS) entry which is preliminary data.</text>
</comment>
<dbReference type="AlphaFoldDB" id="A0A9D1NFS8"/>
<organism evidence="2 3">
    <name type="scientific">Candidatus Aphodoplasma excrementigallinarum</name>
    <dbReference type="NCBI Taxonomy" id="2840673"/>
    <lineage>
        <taxon>Bacteria</taxon>
        <taxon>Bacillati</taxon>
        <taxon>Bacillota</taxon>
        <taxon>Clostridia</taxon>
        <taxon>Eubacteriales</taxon>
        <taxon>Candidatus Aphodoplasma</taxon>
    </lineage>
</organism>
<reference evidence="2" key="2">
    <citation type="journal article" date="2021" name="PeerJ">
        <title>Extensive microbial diversity within the chicken gut microbiome revealed by metagenomics and culture.</title>
        <authorList>
            <person name="Gilroy R."/>
            <person name="Ravi A."/>
            <person name="Getino M."/>
            <person name="Pursley I."/>
            <person name="Horton D.L."/>
            <person name="Alikhan N.F."/>
            <person name="Baker D."/>
            <person name="Gharbi K."/>
            <person name="Hall N."/>
            <person name="Watson M."/>
            <person name="Adriaenssens E.M."/>
            <person name="Foster-Nyarko E."/>
            <person name="Jarju S."/>
            <person name="Secka A."/>
            <person name="Antonio M."/>
            <person name="Oren A."/>
            <person name="Chaudhuri R.R."/>
            <person name="La Ragione R."/>
            <person name="Hildebrand F."/>
            <person name="Pallen M.J."/>
        </authorList>
    </citation>
    <scope>NUCLEOTIDE SEQUENCE</scope>
    <source>
        <strain evidence="2">4920</strain>
    </source>
</reference>
<evidence type="ECO:0000313" key="2">
    <source>
        <dbReference type="EMBL" id="HIV02308.1"/>
    </source>
</evidence>
<dbReference type="SUPFAM" id="SSF53067">
    <property type="entry name" value="Actin-like ATPase domain"/>
    <property type="match status" value="1"/>
</dbReference>
<dbReference type="PANTHER" id="PTHR18964">
    <property type="entry name" value="ROK (REPRESSOR, ORF, KINASE) FAMILY"/>
    <property type="match status" value="1"/>
</dbReference>
<evidence type="ECO:0000256" key="1">
    <source>
        <dbReference type="ARBA" id="ARBA00006479"/>
    </source>
</evidence>
<dbReference type="InterPro" id="IPR049874">
    <property type="entry name" value="ROK_cs"/>
</dbReference>
<evidence type="ECO:0000313" key="3">
    <source>
        <dbReference type="Proteomes" id="UP000886743"/>
    </source>
</evidence>
<dbReference type="Pfam" id="PF00480">
    <property type="entry name" value="ROK"/>
    <property type="match status" value="1"/>
</dbReference>